<feature type="region of interest" description="Disordered" evidence="1">
    <location>
        <begin position="216"/>
        <end position="242"/>
    </location>
</feature>
<sequence length="479" mass="51421">MDEVLMSSVLDEQGSLPGPRLRREPWALSLCLTDRHPYPGGPALNLLSILTLLQSASAAEQQGFTSEQLTLGLWCGSRERVGVLCPVGVEQHPGLHPQDATATSASDSQNTPDTAKCLWRAESPRFNGATGSAEPSPTLEMVLLLHAPLTSAQGEKRKPPLPPRSASHLRRVQVLLHRSLEGLQGAGKRRAAASQQGGATCDKLVRLPERLQIGWRTDTTDSALAPESEGAMETPTSPAQPATQLCLSPDSWVLCAEQEEDRGIQLSSAPPLGTQLAAAPQAWSPPRKVRAEALRKDLGLSSNLSASMLSADVDGTGTRSLLGAPSPEIVAGFRYKLCHARRRGTRSRKSRARLQPGLRSVWPRAARCTVSVREPHVAAQALRLRAQVLPHCRAEGRDGDTMLPSEYASMPAEPCRGSTTECYTHTRTHRSHRHLGSRGLLASSSFHTHKLPVRTSCTSPPSASAPGQDYAGHHTGTAD</sequence>
<dbReference type="EMBL" id="KN120821">
    <property type="protein sequence ID" value="KFO37482.1"/>
    <property type="molecule type" value="Genomic_DNA"/>
</dbReference>
<dbReference type="AlphaFoldDB" id="A0A091E2A7"/>
<reference evidence="2 3" key="1">
    <citation type="submission" date="2013-11" db="EMBL/GenBank/DDBJ databases">
        <title>The Damaraland mole rat (Fukomys damarensis) genome and evolution of African mole rats.</title>
        <authorList>
            <person name="Gladyshev V.N."/>
            <person name="Fang X."/>
        </authorList>
    </citation>
    <scope>NUCLEOTIDE SEQUENCE [LARGE SCALE GENOMIC DNA]</scope>
    <source>
        <tissue evidence="2">Liver</tissue>
    </source>
</reference>
<dbReference type="Proteomes" id="UP000028990">
    <property type="component" value="Unassembled WGS sequence"/>
</dbReference>
<accession>A0A091E2A7</accession>
<keyword evidence="3" id="KW-1185">Reference proteome</keyword>
<evidence type="ECO:0000313" key="2">
    <source>
        <dbReference type="EMBL" id="KFO37482.1"/>
    </source>
</evidence>
<protein>
    <submittedName>
        <fullName evidence="2">Uncharacterized protein</fullName>
    </submittedName>
</protein>
<evidence type="ECO:0000256" key="1">
    <source>
        <dbReference type="SAM" id="MobiDB-lite"/>
    </source>
</evidence>
<name>A0A091E2A7_FUKDA</name>
<gene>
    <name evidence="2" type="ORF">H920_01091</name>
</gene>
<evidence type="ECO:0000313" key="3">
    <source>
        <dbReference type="Proteomes" id="UP000028990"/>
    </source>
</evidence>
<proteinExistence type="predicted"/>
<organism evidence="2 3">
    <name type="scientific">Fukomys damarensis</name>
    <name type="common">Damaraland mole rat</name>
    <name type="synonym">Cryptomys damarensis</name>
    <dbReference type="NCBI Taxonomy" id="885580"/>
    <lineage>
        <taxon>Eukaryota</taxon>
        <taxon>Metazoa</taxon>
        <taxon>Chordata</taxon>
        <taxon>Craniata</taxon>
        <taxon>Vertebrata</taxon>
        <taxon>Euteleostomi</taxon>
        <taxon>Mammalia</taxon>
        <taxon>Eutheria</taxon>
        <taxon>Euarchontoglires</taxon>
        <taxon>Glires</taxon>
        <taxon>Rodentia</taxon>
        <taxon>Hystricomorpha</taxon>
        <taxon>Bathyergidae</taxon>
        <taxon>Fukomys</taxon>
    </lineage>
</organism>
<feature type="region of interest" description="Disordered" evidence="1">
    <location>
        <begin position="453"/>
        <end position="479"/>
    </location>
</feature>
<feature type="compositionally biased region" description="Polar residues" evidence="1">
    <location>
        <begin position="100"/>
        <end position="113"/>
    </location>
</feature>
<feature type="region of interest" description="Disordered" evidence="1">
    <location>
        <begin position="95"/>
        <end position="114"/>
    </location>
</feature>